<dbReference type="PANTHER" id="PTHR16019">
    <property type="entry name" value="SYNAPSE-ASSOCIATED PROTEIN"/>
    <property type="match status" value="1"/>
</dbReference>
<dbReference type="InterPro" id="IPR035925">
    <property type="entry name" value="BSD_dom_sf"/>
</dbReference>
<dbReference type="InterPro" id="IPR005607">
    <property type="entry name" value="BSD_dom"/>
</dbReference>
<gene>
    <name evidence="2" type="ORF">HNY73_001020</name>
</gene>
<evidence type="ECO:0000313" key="3">
    <source>
        <dbReference type="Proteomes" id="UP000807504"/>
    </source>
</evidence>
<accession>A0A8T0G118</accession>
<dbReference type="PANTHER" id="PTHR16019:SF6">
    <property type="entry name" value="SYNAPSE-ASSOCIATED PROTEIN 1"/>
    <property type="match status" value="1"/>
</dbReference>
<dbReference type="AlphaFoldDB" id="A0A8T0G118"/>
<dbReference type="GO" id="GO:0038203">
    <property type="term" value="P:TORC2 signaling"/>
    <property type="evidence" value="ECO:0007669"/>
    <property type="project" value="TreeGrafter"/>
</dbReference>
<dbReference type="Gene3D" id="1.10.3970.10">
    <property type="entry name" value="BSD domain"/>
    <property type="match status" value="1"/>
</dbReference>
<dbReference type="Pfam" id="PF03909">
    <property type="entry name" value="BSD"/>
    <property type="match status" value="1"/>
</dbReference>
<comment type="caution">
    <text evidence="2">The sequence shown here is derived from an EMBL/GenBank/DDBJ whole genome shotgun (WGS) entry which is preliminary data.</text>
</comment>
<dbReference type="SUPFAM" id="SSF140383">
    <property type="entry name" value="BSD domain-like"/>
    <property type="match status" value="1"/>
</dbReference>
<keyword evidence="3" id="KW-1185">Reference proteome</keyword>
<dbReference type="GO" id="GO:0048172">
    <property type="term" value="P:regulation of short-term neuronal synaptic plasticity"/>
    <property type="evidence" value="ECO:0007669"/>
    <property type="project" value="TreeGrafter"/>
</dbReference>
<dbReference type="GO" id="GO:0005794">
    <property type="term" value="C:Golgi apparatus"/>
    <property type="evidence" value="ECO:0007669"/>
    <property type="project" value="TreeGrafter"/>
</dbReference>
<proteinExistence type="predicted"/>
<dbReference type="SMART" id="SM00751">
    <property type="entry name" value="BSD"/>
    <property type="match status" value="1"/>
</dbReference>
<feature type="domain" description="BSD" evidence="1">
    <location>
        <begin position="61"/>
        <end position="113"/>
    </location>
</feature>
<dbReference type="InterPro" id="IPR051494">
    <property type="entry name" value="BSD_domain-containing"/>
</dbReference>
<dbReference type="Proteomes" id="UP000807504">
    <property type="component" value="Unassembled WGS sequence"/>
</dbReference>
<reference evidence="2" key="2">
    <citation type="submission" date="2020-06" db="EMBL/GenBank/DDBJ databases">
        <authorList>
            <person name="Sheffer M."/>
        </authorList>
    </citation>
    <scope>NUCLEOTIDE SEQUENCE</scope>
</reference>
<evidence type="ECO:0000313" key="2">
    <source>
        <dbReference type="EMBL" id="KAF8796672.1"/>
    </source>
</evidence>
<reference evidence="2" key="1">
    <citation type="journal article" date="2020" name="bioRxiv">
        <title>Chromosome-level reference genome of the European wasp spider Argiope bruennichi: a resource for studies on range expansion and evolutionary adaptation.</title>
        <authorList>
            <person name="Sheffer M.M."/>
            <person name="Hoppe A."/>
            <person name="Krehenwinkel H."/>
            <person name="Uhl G."/>
            <person name="Kuss A.W."/>
            <person name="Jensen L."/>
            <person name="Jensen C."/>
            <person name="Gillespie R.G."/>
            <person name="Hoff K.J."/>
            <person name="Prost S."/>
        </authorList>
    </citation>
    <scope>NUCLEOTIDE SEQUENCE</scope>
</reference>
<evidence type="ECO:0000259" key="1">
    <source>
        <dbReference type="PROSITE" id="PS50858"/>
    </source>
</evidence>
<name>A0A8T0G118_ARGBR</name>
<dbReference type="GO" id="GO:0005634">
    <property type="term" value="C:nucleus"/>
    <property type="evidence" value="ECO:0007669"/>
    <property type="project" value="TreeGrafter"/>
</dbReference>
<protein>
    <submittedName>
        <fullName evidence="2">Synapse-associated protein 1 like protein</fullName>
    </submittedName>
</protein>
<organism evidence="2 3">
    <name type="scientific">Argiope bruennichi</name>
    <name type="common">Wasp spider</name>
    <name type="synonym">Aranea bruennichi</name>
    <dbReference type="NCBI Taxonomy" id="94029"/>
    <lineage>
        <taxon>Eukaryota</taxon>
        <taxon>Metazoa</taxon>
        <taxon>Ecdysozoa</taxon>
        <taxon>Arthropoda</taxon>
        <taxon>Chelicerata</taxon>
        <taxon>Arachnida</taxon>
        <taxon>Araneae</taxon>
        <taxon>Araneomorphae</taxon>
        <taxon>Entelegynae</taxon>
        <taxon>Araneoidea</taxon>
        <taxon>Araneidae</taxon>
        <taxon>Argiope</taxon>
    </lineage>
</organism>
<sequence>MIAKNNFLDYIINSKKNSNIVNLEKEVKAPWVGTTNEEEAKKLILSLSENRKLFLRKPPEGVFEFNLDENLPIAKMLLEEDIRLQKLRFELVPKCIKEDEFWRNYFYRINLIKKSFSMSHSKLKTESANSEGCLAQENPKKLVKNANDEIHDYSDKDNMEQMNMKIENSFEGKEEKPQKDDSFENILETEIEELNSFIYSDDTGEKIENSDWEKELEEILEESAEYN</sequence>
<dbReference type="PROSITE" id="PS50858">
    <property type="entry name" value="BSD"/>
    <property type="match status" value="1"/>
</dbReference>
<dbReference type="EMBL" id="JABXBU010000001">
    <property type="protein sequence ID" value="KAF8796672.1"/>
    <property type="molecule type" value="Genomic_DNA"/>
</dbReference>